<comment type="caution">
    <text evidence="4">The sequence shown here is derived from an EMBL/GenBank/DDBJ whole genome shotgun (WGS) entry which is preliminary data.</text>
</comment>
<dbReference type="InterPro" id="IPR001128">
    <property type="entry name" value="Cyt_P450"/>
</dbReference>
<evidence type="ECO:0000313" key="5">
    <source>
        <dbReference type="Proteomes" id="UP001291653"/>
    </source>
</evidence>
<protein>
    <submittedName>
        <fullName evidence="4">Cytochrome P450</fullName>
    </submittedName>
</protein>
<dbReference type="InterPro" id="IPR036396">
    <property type="entry name" value="Cyt_P450_sf"/>
</dbReference>
<dbReference type="PRINTS" id="PR00385">
    <property type="entry name" value="P450"/>
</dbReference>
<organism evidence="4 5">
    <name type="scientific">Streptomyces yaizuensis</name>
    <dbReference type="NCBI Taxonomy" id="2989713"/>
    <lineage>
        <taxon>Bacteria</taxon>
        <taxon>Bacillati</taxon>
        <taxon>Actinomycetota</taxon>
        <taxon>Actinomycetes</taxon>
        <taxon>Kitasatosporales</taxon>
        <taxon>Streptomycetaceae</taxon>
        <taxon>Streptomyces</taxon>
    </lineage>
</organism>
<dbReference type="EMBL" id="BSBI01000002">
    <property type="protein sequence ID" value="GLF93584.1"/>
    <property type="molecule type" value="Genomic_DNA"/>
</dbReference>
<dbReference type="CDD" id="cd11031">
    <property type="entry name" value="Cyp158A-like"/>
    <property type="match status" value="1"/>
</dbReference>
<keyword evidence="2" id="KW-0479">Metal-binding</keyword>
<evidence type="ECO:0000256" key="1">
    <source>
        <dbReference type="ARBA" id="ARBA00010617"/>
    </source>
</evidence>
<evidence type="ECO:0000256" key="2">
    <source>
        <dbReference type="RuleBase" id="RU000461"/>
    </source>
</evidence>
<evidence type="ECO:0000256" key="3">
    <source>
        <dbReference type="SAM" id="MobiDB-lite"/>
    </source>
</evidence>
<dbReference type="PRINTS" id="PR00359">
    <property type="entry name" value="BP450"/>
</dbReference>
<proteinExistence type="inferred from homology"/>
<dbReference type="Proteomes" id="UP001291653">
    <property type="component" value="Unassembled WGS sequence"/>
</dbReference>
<dbReference type="InterPro" id="IPR002397">
    <property type="entry name" value="Cyt_P450_B"/>
</dbReference>
<dbReference type="RefSeq" id="WP_323445691.1">
    <property type="nucleotide sequence ID" value="NZ_BSBI01000002.1"/>
</dbReference>
<dbReference type="Pfam" id="PF00067">
    <property type="entry name" value="p450"/>
    <property type="match status" value="2"/>
</dbReference>
<keyword evidence="2" id="KW-0349">Heme</keyword>
<dbReference type="PROSITE" id="PS00086">
    <property type="entry name" value="CYTOCHROME_P450"/>
    <property type="match status" value="1"/>
</dbReference>
<comment type="similarity">
    <text evidence="1 2">Belongs to the cytochrome P450 family.</text>
</comment>
<accession>A0ABQ5NT83</accession>
<dbReference type="Gene3D" id="1.10.630.10">
    <property type="entry name" value="Cytochrome P450"/>
    <property type="match status" value="1"/>
</dbReference>
<gene>
    <name evidence="4" type="ORF">SYYSPA8_04825</name>
</gene>
<evidence type="ECO:0000313" key="4">
    <source>
        <dbReference type="EMBL" id="GLF93584.1"/>
    </source>
</evidence>
<dbReference type="InterPro" id="IPR017972">
    <property type="entry name" value="Cyt_P450_CS"/>
</dbReference>
<feature type="region of interest" description="Disordered" evidence="3">
    <location>
        <begin position="1"/>
        <end position="29"/>
    </location>
</feature>
<dbReference type="PANTHER" id="PTHR46696">
    <property type="entry name" value="P450, PUTATIVE (EUROFUNG)-RELATED"/>
    <property type="match status" value="1"/>
</dbReference>
<reference evidence="4 5" key="1">
    <citation type="submission" date="2022-10" db="EMBL/GenBank/DDBJ databases">
        <title>Draft genome sequence of Streptomyces sp. YSPA8.</title>
        <authorList>
            <person name="Moriuchi R."/>
            <person name="Dohra H."/>
            <person name="Yamamura H."/>
            <person name="Kodani S."/>
        </authorList>
    </citation>
    <scope>NUCLEOTIDE SEQUENCE [LARGE SCALE GENOMIC DNA]</scope>
    <source>
        <strain evidence="4 5">YSPA8</strain>
    </source>
</reference>
<sequence length="408" mass="43862">MPQTVPDHHPQAHHPQAVPDYPAHAFAGEPVPLPDTPVARVRLPSGIITWLVTGYDEVRTVLNHPLLSREVGRDGPRVGTTQGLNSAPTDGLRTLQADGAVHRQVRRLAARPFHARRIGGLRRRARELTDGYLDVMENAGPPADLVAALAHPLPMTLITELFAVPERDRADSAAWSDTLFTVLGISQEETDAARHALDSCFAALIEERRASPGDDLLSAWLTAQEGTDRLTDAEVNHLAVGLLIAGHETTVNAIGAGMWRLFHHPEQLAALRADPGLLPGAVEEILRHQSLGAFFLMLVARGDVEVGGVTIHAGEVVMPLPQAANRDPARFPDPDRFDIRRPGGGHLSFGHGPHACLGAALARVELEAAIGALNRRFPGLRPAGDDLAALAWRGDRLVAGLAELPVTW</sequence>
<keyword evidence="2" id="KW-0560">Oxidoreductase</keyword>
<keyword evidence="2" id="KW-0408">Iron</keyword>
<keyword evidence="2" id="KW-0503">Monooxygenase</keyword>
<keyword evidence="5" id="KW-1185">Reference proteome</keyword>
<dbReference type="PANTHER" id="PTHR46696:SF1">
    <property type="entry name" value="CYTOCHROME P450 YJIB-RELATED"/>
    <property type="match status" value="1"/>
</dbReference>
<name>A0ABQ5NT83_9ACTN</name>
<dbReference type="SUPFAM" id="SSF48264">
    <property type="entry name" value="Cytochrome P450"/>
    <property type="match status" value="1"/>
</dbReference>
<feature type="compositionally biased region" description="Basic and acidic residues" evidence="3">
    <location>
        <begin position="1"/>
        <end position="10"/>
    </location>
</feature>